<proteinExistence type="predicted"/>
<accession>A0A0C1C0R0</accession>
<gene>
    <name evidence="1" type="ORF">DB43_GS00220</name>
</gene>
<dbReference type="AlphaFoldDB" id="A0A0C1C0R0"/>
<evidence type="ECO:0000313" key="2">
    <source>
        <dbReference type="Proteomes" id="UP000031307"/>
    </source>
</evidence>
<dbReference type="EMBL" id="JSAM01000088">
    <property type="protein sequence ID" value="KIA77216.1"/>
    <property type="molecule type" value="Genomic_DNA"/>
</dbReference>
<comment type="caution">
    <text evidence="1">The sequence shown here is derived from an EMBL/GenBank/DDBJ whole genome shotgun (WGS) entry which is preliminary data.</text>
</comment>
<sequence>MSCHVHITLHFEDGNEEFYSMSCKEALTWQRIKYRLYANSFLKANLTFKPGFFEKKVYASFESLQFRDFHNLLQCVSSAKDKNVFEKCVAVSKRRFLRGFSDEPIGHSHS</sequence>
<dbReference type="Proteomes" id="UP000031307">
    <property type="component" value="Unassembled WGS sequence"/>
</dbReference>
<organism evidence="1 2">
    <name type="scientific">Parachlamydia acanthamoebae</name>
    <dbReference type="NCBI Taxonomy" id="83552"/>
    <lineage>
        <taxon>Bacteria</taxon>
        <taxon>Pseudomonadati</taxon>
        <taxon>Chlamydiota</taxon>
        <taxon>Chlamydiia</taxon>
        <taxon>Parachlamydiales</taxon>
        <taxon>Parachlamydiaceae</taxon>
        <taxon>Parachlamydia</taxon>
    </lineage>
</organism>
<evidence type="ECO:0000313" key="1">
    <source>
        <dbReference type="EMBL" id="KIA77216.1"/>
    </source>
</evidence>
<protein>
    <submittedName>
        <fullName evidence="1">Uncharacterized protein</fullName>
    </submittedName>
</protein>
<name>A0A0C1C0R0_9BACT</name>
<reference evidence="1 2" key="1">
    <citation type="journal article" date="2014" name="Mol. Biol. Evol.">
        <title>Massive expansion of Ubiquitination-related gene families within the Chlamydiae.</title>
        <authorList>
            <person name="Domman D."/>
            <person name="Collingro A."/>
            <person name="Lagkouvardos I."/>
            <person name="Gehre L."/>
            <person name="Weinmaier T."/>
            <person name="Rattei T."/>
            <person name="Subtil A."/>
            <person name="Horn M."/>
        </authorList>
    </citation>
    <scope>NUCLEOTIDE SEQUENCE [LARGE SCALE GENOMIC DNA]</scope>
    <source>
        <strain evidence="1 2">OEW1</strain>
    </source>
</reference>
<dbReference type="PATRIC" id="fig|83552.4.peg.1647"/>
<dbReference type="RefSeq" id="WP_013925378.1">
    <property type="nucleotide sequence ID" value="NZ_BAWW01000039.1"/>
</dbReference>